<dbReference type="AlphaFoldDB" id="A0A367ZPY8"/>
<comment type="cofactor">
    <cofactor evidence="1">
        <name>[4Fe-4S] cluster</name>
        <dbReference type="ChEBI" id="CHEBI:49883"/>
    </cofactor>
</comment>
<evidence type="ECO:0000256" key="4">
    <source>
        <dbReference type="ARBA" id="ARBA00023004"/>
    </source>
</evidence>
<dbReference type="InterPro" id="IPR023404">
    <property type="entry name" value="rSAM_horseshoe"/>
</dbReference>
<dbReference type="GO" id="GO:0051536">
    <property type="term" value="F:iron-sulfur cluster binding"/>
    <property type="evidence" value="ECO:0007669"/>
    <property type="project" value="UniProtKB-KW"/>
</dbReference>
<dbReference type="InterPro" id="IPR058240">
    <property type="entry name" value="rSAM_sf"/>
</dbReference>
<organism evidence="8 9">
    <name type="scientific">Candidatus Ozemobacter sibiricus</name>
    <dbReference type="NCBI Taxonomy" id="2268124"/>
    <lineage>
        <taxon>Bacteria</taxon>
        <taxon>Candidatus Ozemobacteria</taxon>
        <taxon>Candidatus Ozemobacterales</taxon>
        <taxon>Candidatus Ozemobacteraceae</taxon>
        <taxon>Candidatus Ozemobacter</taxon>
    </lineage>
</organism>
<dbReference type="InterPro" id="IPR006638">
    <property type="entry name" value="Elp3/MiaA/NifB-like_rSAM"/>
</dbReference>
<evidence type="ECO:0000256" key="5">
    <source>
        <dbReference type="ARBA" id="ARBA00023014"/>
    </source>
</evidence>
<feature type="region of interest" description="Disordered" evidence="6">
    <location>
        <begin position="468"/>
        <end position="505"/>
    </location>
</feature>
<feature type="compositionally biased region" description="Low complexity" evidence="6">
    <location>
        <begin position="480"/>
        <end position="494"/>
    </location>
</feature>
<dbReference type="InterPro" id="IPR051198">
    <property type="entry name" value="BchE-like"/>
</dbReference>
<dbReference type="Gene3D" id="3.80.30.20">
    <property type="entry name" value="tm_1862 like domain"/>
    <property type="match status" value="1"/>
</dbReference>
<proteinExistence type="predicted"/>
<dbReference type="Pfam" id="PF04055">
    <property type="entry name" value="Radical_SAM"/>
    <property type="match status" value="1"/>
</dbReference>
<evidence type="ECO:0000313" key="8">
    <source>
        <dbReference type="EMBL" id="RCK79442.1"/>
    </source>
</evidence>
<keyword evidence="5" id="KW-0411">Iron-sulfur</keyword>
<evidence type="ECO:0000313" key="9">
    <source>
        <dbReference type="Proteomes" id="UP000252355"/>
    </source>
</evidence>
<accession>A0A367ZPY8</accession>
<keyword evidence="3" id="KW-0479">Metal-binding</keyword>
<comment type="caution">
    <text evidence="8">The sequence shown here is derived from an EMBL/GenBank/DDBJ whole genome shotgun (WGS) entry which is preliminary data.</text>
</comment>
<dbReference type="PROSITE" id="PS51918">
    <property type="entry name" value="RADICAL_SAM"/>
    <property type="match status" value="1"/>
</dbReference>
<dbReference type="PANTHER" id="PTHR43409:SF7">
    <property type="entry name" value="BLL1977 PROTEIN"/>
    <property type="match status" value="1"/>
</dbReference>
<evidence type="ECO:0000256" key="6">
    <source>
        <dbReference type="SAM" id="MobiDB-lite"/>
    </source>
</evidence>
<evidence type="ECO:0000259" key="7">
    <source>
        <dbReference type="PROSITE" id="PS51918"/>
    </source>
</evidence>
<dbReference type="SMART" id="SM00729">
    <property type="entry name" value="Elp3"/>
    <property type="match status" value="1"/>
</dbReference>
<dbReference type="SUPFAM" id="SSF102114">
    <property type="entry name" value="Radical SAM enzymes"/>
    <property type="match status" value="1"/>
</dbReference>
<keyword evidence="4" id="KW-0408">Iron</keyword>
<evidence type="ECO:0000256" key="3">
    <source>
        <dbReference type="ARBA" id="ARBA00022723"/>
    </source>
</evidence>
<protein>
    <submittedName>
        <fullName evidence="8">Radical SAM domain protein</fullName>
    </submittedName>
</protein>
<dbReference type="Proteomes" id="UP000252355">
    <property type="component" value="Unassembled WGS sequence"/>
</dbReference>
<evidence type="ECO:0000256" key="1">
    <source>
        <dbReference type="ARBA" id="ARBA00001966"/>
    </source>
</evidence>
<dbReference type="GO" id="GO:0005829">
    <property type="term" value="C:cytosol"/>
    <property type="evidence" value="ECO:0007669"/>
    <property type="project" value="TreeGrafter"/>
</dbReference>
<dbReference type="PANTHER" id="PTHR43409">
    <property type="entry name" value="ANAEROBIC MAGNESIUM-PROTOPORPHYRIN IX MONOMETHYL ESTER CYCLASE-RELATED"/>
    <property type="match status" value="1"/>
</dbReference>
<dbReference type="InterPro" id="IPR007197">
    <property type="entry name" value="rSAM"/>
</dbReference>
<feature type="domain" description="Radical SAM core" evidence="7">
    <location>
        <begin position="261"/>
        <end position="494"/>
    </location>
</feature>
<keyword evidence="2" id="KW-0949">S-adenosyl-L-methionine</keyword>
<dbReference type="GO" id="GO:0003824">
    <property type="term" value="F:catalytic activity"/>
    <property type="evidence" value="ECO:0007669"/>
    <property type="project" value="InterPro"/>
</dbReference>
<dbReference type="GO" id="GO:0046872">
    <property type="term" value="F:metal ion binding"/>
    <property type="evidence" value="ECO:0007669"/>
    <property type="project" value="UniProtKB-KW"/>
</dbReference>
<dbReference type="SFLD" id="SFLDG01082">
    <property type="entry name" value="B12-binding_domain_containing"/>
    <property type="match status" value="1"/>
</dbReference>
<reference evidence="8 9" key="1">
    <citation type="submission" date="2018-05" db="EMBL/GenBank/DDBJ databases">
        <title>A metagenomic window into the 2 km-deep terrestrial subsurface aquifer revealed taxonomically and functionally diverse microbial community comprising novel uncultured bacterial lineages.</title>
        <authorList>
            <person name="Kadnikov V.V."/>
            <person name="Mardanov A.V."/>
            <person name="Beletsky A.V."/>
            <person name="Banks D."/>
            <person name="Pimenov N.V."/>
            <person name="Frank Y.A."/>
            <person name="Karnachuk O.V."/>
            <person name="Ravin N.V."/>
        </authorList>
    </citation>
    <scope>NUCLEOTIDE SEQUENCE [LARGE SCALE GENOMIC DNA]</scope>
    <source>
        <strain evidence="8">BY5</strain>
    </source>
</reference>
<dbReference type="EMBL" id="QOQW01000013">
    <property type="protein sequence ID" value="RCK79442.1"/>
    <property type="molecule type" value="Genomic_DNA"/>
</dbReference>
<dbReference type="SFLD" id="SFLDS00029">
    <property type="entry name" value="Radical_SAM"/>
    <property type="match status" value="1"/>
</dbReference>
<gene>
    <name evidence="8" type="ORF">OZSIB_0082</name>
</gene>
<name>A0A367ZPY8_9BACT</name>
<evidence type="ECO:0000256" key="2">
    <source>
        <dbReference type="ARBA" id="ARBA00022691"/>
    </source>
</evidence>
<sequence>MRLALVFPPQWDPRQPPLGLAVLAGAARAAGVEVRVWDLNLALYRRLLGACPGDGVEEALRRRLSDPASLRDAAAYLQLTAAAQRVFDERADPLGKWRLFWDTAGGPWAAGSRQAWQDMLAGRVPMPFLAHLRPELAELLAWQPDLIGLSLIADTQLAAGLALVGWLRRQPGGAERRLVLGGDALTYRRTALAEARWLAEWVEAVVLGDGEPFLTAVAAGTPPAQAPNALAWGERAGAAPVLAGPERPPPAFDLLPLDEYLTPALVMPVETARGCPWGRCAFCIHPVRAPDGRPPWRPRPLERVAAEVRGLFAAGHRWFAVVDEAVPPGRLRELAEVFGGLPAPVGWIAYTRLDPGHDAAGLARVRAAGCRKLFVGLETGSDRLLARFRKGITAATARRVLLDMAAAGLAVHLFLMTGFPGEDEADQQATLALLADVWPAFDPFGVTYDLFPLMAEVGTDLWEHPSRYGWAGPPGGPTGANGPPDGGRAAPGGATSRHLVAGEPSGPAPALELGWQVPVLPGPAGRARWQDFRARLDALADRICGPAFGLRQAALSQDALHLLLLAARDS</sequence>